<feature type="transmembrane region" description="Helical" evidence="1">
    <location>
        <begin position="52"/>
        <end position="71"/>
    </location>
</feature>
<organism evidence="2 3">
    <name type="scientific">Lysobacter helvus</name>
    <dbReference type="NCBI Taxonomy" id="2675059"/>
    <lineage>
        <taxon>Bacteria</taxon>
        <taxon>Pseudomonadati</taxon>
        <taxon>Pseudomonadota</taxon>
        <taxon>Gammaproteobacteria</taxon>
        <taxon>Lysobacterales</taxon>
        <taxon>Lysobacteraceae</taxon>
        <taxon>Lysobacter</taxon>
    </lineage>
</organism>
<dbReference type="EMBL" id="AP024546">
    <property type="protein sequence ID" value="BCT94156.1"/>
    <property type="molecule type" value="Genomic_DNA"/>
</dbReference>
<evidence type="ECO:0000256" key="1">
    <source>
        <dbReference type="SAM" id="Phobius"/>
    </source>
</evidence>
<protein>
    <recommendedName>
        <fullName evidence="4">YcxB-like protein domain-containing protein</fullName>
    </recommendedName>
</protein>
<keyword evidence="1" id="KW-1133">Transmembrane helix</keyword>
<keyword evidence="1" id="KW-0472">Membrane</keyword>
<evidence type="ECO:0000313" key="2">
    <source>
        <dbReference type="EMBL" id="BCT94156.1"/>
    </source>
</evidence>
<accession>A0ABM7Q9M2</accession>
<dbReference type="RefSeq" id="WP_213435041.1">
    <property type="nucleotide sequence ID" value="NZ_AP024546.1"/>
</dbReference>
<sequence>MTPDALPSGNGVMPVYTPSTEPVVRLEVRLSFFDRLRAGFAALPNQTKSLRFGAVFAALGLCVLVLFPAVMHKPPSWIDWLVGLYLLGFLPIAVASGAWTGYRAARSYGGRFSYEFSEAGLRVFTPKVDRKHAWRGMTRVRERGGFLLVYFGGCAYALPLRDFPDAHALQETRRLAQVVGTDQLPA</sequence>
<evidence type="ECO:0008006" key="4">
    <source>
        <dbReference type="Google" id="ProtNLM"/>
    </source>
</evidence>
<gene>
    <name evidence="2" type="ORF">LYSHEL_00270</name>
</gene>
<reference evidence="2 3" key="1">
    <citation type="submission" date="2021-03" db="EMBL/GenBank/DDBJ databases">
        <title>Complete Genome Sequences of Two Lysobacter Strains Isolated from Sea Water (Lysobacter caseinilyticus) and Soil (Lysobacter helvus) in South Korea.</title>
        <authorList>
            <person name="Watanabe Y."/>
            <person name="Arakawa K."/>
        </authorList>
    </citation>
    <scope>NUCLEOTIDE SEQUENCE [LARGE SCALE GENOMIC DNA]</scope>
    <source>
        <strain evidence="2 3">D10</strain>
    </source>
</reference>
<keyword evidence="3" id="KW-1185">Reference proteome</keyword>
<evidence type="ECO:0000313" key="3">
    <source>
        <dbReference type="Proteomes" id="UP000680514"/>
    </source>
</evidence>
<proteinExistence type="predicted"/>
<dbReference type="Proteomes" id="UP000680514">
    <property type="component" value="Chromosome"/>
</dbReference>
<name>A0ABM7Q9M2_9GAMM</name>
<keyword evidence="1" id="KW-0812">Transmembrane</keyword>
<feature type="transmembrane region" description="Helical" evidence="1">
    <location>
        <begin position="77"/>
        <end position="102"/>
    </location>
</feature>